<comment type="caution">
    <text evidence="1">The sequence shown here is derived from an EMBL/GenBank/DDBJ whole genome shotgun (WGS) entry which is preliminary data.</text>
</comment>
<accession>A0A1F7Z2H7</accession>
<protein>
    <submittedName>
        <fullName evidence="1">Uncharacterized protein</fullName>
    </submittedName>
</protein>
<name>A0A1F7Z2H7_9BACT</name>
<dbReference type="AlphaFoldDB" id="A0A1F7Z2H7"/>
<evidence type="ECO:0000313" key="1">
    <source>
        <dbReference type="EMBL" id="OGM33108.1"/>
    </source>
</evidence>
<dbReference type="Proteomes" id="UP000177169">
    <property type="component" value="Unassembled WGS sequence"/>
</dbReference>
<evidence type="ECO:0000313" key="2">
    <source>
        <dbReference type="Proteomes" id="UP000177169"/>
    </source>
</evidence>
<organism evidence="1 2">
    <name type="scientific">Candidatus Woesebacteria bacterium RIFCSPHIGHO2_02_FULL_39_13</name>
    <dbReference type="NCBI Taxonomy" id="1802505"/>
    <lineage>
        <taxon>Bacteria</taxon>
        <taxon>Candidatus Woeseibacteriota</taxon>
    </lineage>
</organism>
<sequence>MSDTKLLQSILDKVSFLDRKVDNGFKKVYRRFDKTEKNLTKRIDKIGLQIANLEDDSPTIEEFDGLEKRVTKLEKQTASA</sequence>
<dbReference type="EMBL" id="MGGR01000023">
    <property type="protein sequence ID" value="OGM33108.1"/>
    <property type="molecule type" value="Genomic_DNA"/>
</dbReference>
<reference evidence="1 2" key="1">
    <citation type="journal article" date="2016" name="Nat. Commun.">
        <title>Thousands of microbial genomes shed light on interconnected biogeochemical processes in an aquifer system.</title>
        <authorList>
            <person name="Anantharaman K."/>
            <person name="Brown C.T."/>
            <person name="Hug L.A."/>
            <person name="Sharon I."/>
            <person name="Castelle C.J."/>
            <person name="Probst A.J."/>
            <person name="Thomas B.C."/>
            <person name="Singh A."/>
            <person name="Wilkins M.J."/>
            <person name="Karaoz U."/>
            <person name="Brodie E.L."/>
            <person name="Williams K.H."/>
            <person name="Hubbard S.S."/>
            <person name="Banfield J.F."/>
        </authorList>
    </citation>
    <scope>NUCLEOTIDE SEQUENCE [LARGE SCALE GENOMIC DNA]</scope>
</reference>
<proteinExistence type="predicted"/>
<gene>
    <name evidence="1" type="ORF">A3D01_05100</name>
</gene>